<dbReference type="SUPFAM" id="SSF50494">
    <property type="entry name" value="Trypsin-like serine proteases"/>
    <property type="match status" value="1"/>
</dbReference>
<comment type="similarity">
    <text evidence="2">Belongs to the peptidase S1C family.</text>
</comment>
<dbReference type="PANTHER" id="PTHR43343">
    <property type="entry name" value="PEPTIDASE S12"/>
    <property type="match status" value="1"/>
</dbReference>
<dbReference type="PRINTS" id="PR00834">
    <property type="entry name" value="PROTEASES2C"/>
</dbReference>
<dbReference type="RefSeq" id="WP_262618038.1">
    <property type="nucleotide sequence ID" value="NZ_CP094809.1"/>
</dbReference>
<sequence length="536" mass="60663">MDQDKKHVIPRHKYKRKRREFFHNDEREARIKAEEEATRLKKEREKAQVKNNEERVKDNLRKARIEKITHEDKVNTGQLHENDTQAEQSTSNQNDALQSNLYKQQAQEIKKHTPTENKKRSQTSETSSKHDNNVLRDEQDKHRYSAKKDWTEKITQFITKEWAKILIVLAAILILVLLFAIFNNVNRSDDNVRTTLEHQQKEQGTHKQITKTMEHANAALNSVVAVESQSQSSPENVQDVKNKSQQNNETGSGVVYKKVDDSLYILTNAHVIGTSKTQTLTYLTDKKVTATVVGTDKWSDIAVLKVPVHKAKQLKPIHTGNSDKLVLGEPIIVMGNPLGLDFYNSVGEGIISGLNRNVPVDIDKDNQYDMLLRAFQVDAPINPGDSGGAIIDQNGDVVGIASLKITMPNVEGMAFGIPINDALKVAKQLEKDGKITYPNTWLGMQNITELTENERQTLKLPQDVNQGVIVKQIENKSPAKDSGLQKDDIIVELDGQPIKDTLSYKQQLFRHTDTSQPLKLKVMRQGHTMNIAFKLK</sequence>
<protein>
    <recommendedName>
        <fullName evidence="3">Serine protease HtrA-like</fullName>
    </recommendedName>
</protein>
<organism evidence="12 13">
    <name type="scientific">Staphylococcus agnetis</name>
    <dbReference type="NCBI Taxonomy" id="985762"/>
    <lineage>
        <taxon>Bacteria</taxon>
        <taxon>Bacillati</taxon>
        <taxon>Bacillota</taxon>
        <taxon>Bacilli</taxon>
        <taxon>Bacillales</taxon>
        <taxon>Staphylococcaceae</taxon>
        <taxon>Staphylococcus</taxon>
    </lineage>
</organism>
<evidence type="ECO:0000313" key="12">
    <source>
        <dbReference type="EMBL" id="UXU56673.1"/>
    </source>
</evidence>
<dbReference type="InterPro" id="IPR043504">
    <property type="entry name" value="Peptidase_S1_PA_chymotrypsin"/>
</dbReference>
<dbReference type="InterPro" id="IPR001478">
    <property type="entry name" value="PDZ"/>
</dbReference>
<feature type="region of interest" description="Disordered" evidence="9">
    <location>
        <begin position="1"/>
        <end position="21"/>
    </location>
</feature>
<dbReference type="InterPro" id="IPR036034">
    <property type="entry name" value="PDZ_sf"/>
</dbReference>
<dbReference type="Pfam" id="PF13365">
    <property type="entry name" value="Trypsin_2"/>
    <property type="match status" value="1"/>
</dbReference>
<evidence type="ECO:0000256" key="10">
    <source>
        <dbReference type="SAM" id="Phobius"/>
    </source>
</evidence>
<evidence type="ECO:0000259" key="11">
    <source>
        <dbReference type="PROSITE" id="PS50106"/>
    </source>
</evidence>
<evidence type="ECO:0000256" key="4">
    <source>
        <dbReference type="ARBA" id="ARBA00022670"/>
    </source>
</evidence>
<evidence type="ECO:0000256" key="1">
    <source>
        <dbReference type="ARBA" id="ARBA00004162"/>
    </source>
</evidence>
<reference evidence="12" key="1">
    <citation type="submission" date="2022-03" db="EMBL/GenBank/DDBJ databases">
        <title>Comparative Genomics of East African Camel-Associated Staphylococcaceae spp.: Diversity and Inheritance of Traits Involved in Host-Pathogen Interactions.</title>
        <authorList>
            <person name="Akarsu H."/>
            <person name="Liljander A."/>
            <person name="Younan M."/>
            <person name="Brodard I."/>
            <person name="Glucks I."/>
            <person name="Labroussaa F."/>
            <person name="Overesch G."/>
            <person name="Kuhnert P."/>
            <person name="Perreten V."/>
            <person name="Drexler J.F."/>
            <person name="Corman V.M."/>
            <person name="Falquet L."/>
            <person name="Jores J."/>
        </authorList>
    </citation>
    <scope>NUCLEOTIDE SEQUENCE</scope>
    <source>
        <strain evidence="12">IVB6197</strain>
    </source>
</reference>
<keyword evidence="4" id="KW-0645">Protease</keyword>
<evidence type="ECO:0000256" key="3">
    <source>
        <dbReference type="ARBA" id="ARBA00021768"/>
    </source>
</evidence>
<dbReference type="InterPro" id="IPR001940">
    <property type="entry name" value="Peptidase_S1C"/>
</dbReference>
<dbReference type="InterPro" id="IPR051201">
    <property type="entry name" value="Chloro_Bact_Ser_Proteases"/>
</dbReference>
<feature type="region of interest" description="Disordered" evidence="9">
    <location>
        <begin position="227"/>
        <end position="252"/>
    </location>
</feature>
<dbReference type="SMART" id="SM00228">
    <property type="entry name" value="PDZ"/>
    <property type="match status" value="1"/>
</dbReference>
<keyword evidence="8 10" id="KW-1133">Transmembrane helix</keyword>
<keyword evidence="5 10" id="KW-0812">Transmembrane</keyword>
<dbReference type="Gene3D" id="2.40.10.10">
    <property type="entry name" value="Trypsin-like serine proteases"/>
    <property type="match status" value="2"/>
</dbReference>
<keyword evidence="7" id="KW-0720">Serine protease</keyword>
<evidence type="ECO:0000256" key="5">
    <source>
        <dbReference type="ARBA" id="ARBA00022692"/>
    </source>
</evidence>
<feature type="compositionally biased region" description="Polar residues" evidence="9">
    <location>
        <begin position="75"/>
        <end position="107"/>
    </location>
</feature>
<dbReference type="SUPFAM" id="SSF50156">
    <property type="entry name" value="PDZ domain-like"/>
    <property type="match status" value="1"/>
</dbReference>
<evidence type="ECO:0000256" key="6">
    <source>
        <dbReference type="ARBA" id="ARBA00022801"/>
    </source>
</evidence>
<feature type="transmembrane region" description="Helical" evidence="10">
    <location>
        <begin position="162"/>
        <end position="182"/>
    </location>
</feature>
<dbReference type="GO" id="GO:0006508">
    <property type="term" value="P:proteolysis"/>
    <property type="evidence" value="ECO:0007669"/>
    <property type="project" value="UniProtKB-KW"/>
</dbReference>
<dbReference type="InterPro" id="IPR009003">
    <property type="entry name" value="Peptidase_S1_PA"/>
</dbReference>
<evidence type="ECO:0000256" key="2">
    <source>
        <dbReference type="ARBA" id="ARBA00010541"/>
    </source>
</evidence>
<proteinExistence type="inferred from homology"/>
<name>A0ABD7TRI7_9STAP</name>
<dbReference type="Gene3D" id="2.30.42.10">
    <property type="match status" value="1"/>
</dbReference>
<dbReference type="Proteomes" id="UP001065705">
    <property type="component" value="Chromosome"/>
</dbReference>
<keyword evidence="6" id="KW-0378">Hydrolase</keyword>
<feature type="compositionally biased region" description="Basic and acidic residues" evidence="9">
    <location>
        <begin position="36"/>
        <end position="74"/>
    </location>
</feature>
<dbReference type="GO" id="GO:0008236">
    <property type="term" value="F:serine-type peptidase activity"/>
    <property type="evidence" value="ECO:0007669"/>
    <property type="project" value="UniProtKB-KW"/>
</dbReference>
<dbReference type="GO" id="GO:0005886">
    <property type="term" value="C:plasma membrane"/>
    <property type="evidence" value="ECO:0007669"/>
    <property type="project" value="UniProtKB-SubCell"/>
</dbReference>
<feature type="compositionally biased region" description="Basic and acidic residues" evidence="9">
    <location>
        <begin position="127"/>
        <end position="143"/>
    </location>
</feature>
<feature type="compositionally biased region" description="Basic residues" evidence="9">
    <location>
        <begin position="8"/>
        <end position="20"/>
    </location>
</feature>
<evidence type="ECO:0000256" key="8">
    <source>
        <dbReference type="ARBA" id="ARBA00022989"/>
    </source>
</evidence>
<accession>A0ABD7TRI7</accession>
<dbReference type="AlphaFoldDB" id="A0ABD7TRI7"/>
<feature type="compositionally biased region" description="Basic and acidic residues" evidence="9">
    <location>
        <begin position="108"/>
        <end position="119"/>
    </location>
</feature>
<gene>
    <name evidence="12" type="ORF">MUA95_08870</name>
</gene>
<feature type="domain" description="PDZ" evidence="11">
    <location>
        <begin position="447"/>
        <end position="526"/>
    </location>
</feature>
<dbReference type="PANTHER" id="PTHR43343:SF3">
    <property type="entry name" value="PROTEASE DO-LIKE 8, CHLOROPLASTIC"/>
    <property type="match status" value="1"/>
</dbReference>
<comment type="subcellular location">
    <subcellularLocation>
        <location evidence="1">Cell membrane</location>
        <topology evidence="1">Single-pass membrane protein</topology>
    </subcellularLocation>
</comment>
<evidence type="ECO:0000256" key="9">
    <source>
        <dbReference type="SAM" id="MobiDB-lite"/>
    </source>
</evidence>
<keyword evidence="10" id="KW-0472">Membrane</keyword>
<dbReference type="EMBL" id="CP094809">
    <property type="protein sequence ID" value="UXU56673.1"/>
    <property type="molecule type" value="Genomic_DNA"/>
</dbReference>
<dbReference type="Pfam" id="PF13180">
    <property type="entry name" value="PDZ_2"/>
    <property type="match status" value="1"/>
</dbReference>
<evidence type="ECO:0000256" key="7">
    <source>
        <dbReference type="ARBA" id="ARBA00022825"/>
    </source>
</evidence>
<evidence type="ECO:0000313" key="13">
    <source>
        <dbReference type="Proteomes" id="UP001065705"/>
    </source>
</evidence>
<dbReference type="PROSITE" id="PS50106">
    <property type="entry name" value="PDZ"/>
    <property type="match status" value="1"/>
</dbReference>
<feature type="region of interest" description="Disordered" evidence="9">
    <location>
        <begin position="36"/>
        <end position="143"/>
    </location>
</feature>